<gene>
    <name evidence="1" type="ORF">IQ241_05825</name>
</gene>
<dbReference type="InterPro" id="IPR054053">
    <property type="entry name" value="DUF6887"/>
</dbReference>
<evidence type="ECO:0000313" key="1">
    <source>
        <dbReference type="EMBL" id="MBE9076816.1"/>
    </source>
</evidence>
<dbReference type="EMBL" id="JADEXG010000009">
    <property type="protein sequence ID" value="MBE9076816.1"/>
    <property type="molecule type" value="Genomic_DNA"/>
</dbReference>
<keyword evidence="2" id="KW-1185">Reference proteome</keyword>
<dbReference type="AlphaFoldDB" id="A0A8J7AM76"/>
<proteinExistence type="predicted"/>
<organism evidence="1 2">
    <name type="scientific">Vasconcelosia minhoensis LEGE 07310</name>
    <dbReference type="NCBI Taxonomy" id="915328"/>
    <lineage>
        <taxon>Bacteria</taxon>
        <taxon>Bacillati</taxon>
        <taxon>Cyanobacteriota</taxon>
        <taxon>Cyanophyceae</taxon>
        <taxon>Nodosilineales</taxon>
        <taxon>Cymatolegaceae</taxon>
        <taxon>Vasconcelosia</taxon>
        <taxon>Vasconcelosia minhoensis</taxon>
    </lineage>
</organism>
<evidence type="ECO:0000313" key="2">
    <source>
        <dbReference type="Proteomes" id="UP000636505"/>
    </source>
</evidence>
<protein>
    <submittedName>
        <fullName evidence="1">Uncharacterized protein</fullName>
    </submittedName>
</protein>
<comment type="caution">
    <text evidence="1">The sequence shown here is derived from an EMBL/GenBank/DDBJ whole genome shotgun (WGS) entry which is preliminary data.</text>
</comment>
<dbReference type="Proteomes" id="UP000636505">
    <property type="component" value="Unassembled WGS sequence"/>
</dbReference>
<dbReference type="Pfam" id="PF21826">
    <property type="entry name" value="DUF6887"/>
    <property type="match status" value="1"/>
</dbReference>
<dbReference type="RefSeq" id="WP_193905475.1">
    <property type="nucleotide sequence ID" value="NZ_JADEXG010000009.1"/>
</dbReference>
<sequence>MSKPDFSQMSRQELRAYVLAHREDDAAIEALIQSGNPDSPIYPYPQTDEDLKAMEAIFRQKLSGRES</sequence>
<accession>A0A8J7AM76</accession>
<name>A0A8J7AM76_9CYAN</name>
<reference evidence="1" key="1">
    <citation type="submission" date="2020-10" db="EMBL/GenBank/DDBJ databases">
        <authorList>
            <person name="Castelo-Branco R."/>
            <person name="Eusebio N."/>
            <person name="Adriana R."/>
            <person name="Vieira A."/>
            <person name="Brugerolle De Fraissinette N."/>
            <person name="Rezende De Castro R."/>
            <person name="Schneider M.P."/>
            <person name="Vasconcelos V."/>
            <person name="Leao P.N."/>
        </authorList>
    </citation>
    <scope>NUCLEOTIDE SEQUENCE</scope>
    <source>
        <strain evidence="1">LEGE 07310</strain>
    </source>
</reference>